<dbReference type="AlphaFoldDB" id="A0A815SVU9"/>
<protein>
    <submittedName>
        <fullName evidence="1">Uncharacterized protein</fullName>
    </submittedName>
</protein>
<keyword evidence="4" id="KW-1185">Reference proteome</keyword>
<accession>A0A815SVU9</accession>
<dbReference type="EMBL" id="CAJNOH010009235">
    <property type="protein sequence ID" value="CAF1494921.1"/>
    <property type="molecule type" value="Genomic_DNA"/>
</dbReference>
<proteinExistence type="predicted"/>
<evidence type="ECO:0000313" key="3">
    <source>
        <dbReference type="Proteomes" id="UP000663854"/>
    </source>
</evidence>
<evidence type="ECO:0000313" key="4">
    <source>
        <dbReference type="Proteomes" id="UP000663870"/>
    </source>
</evidence>
<sequence length="79" mass="8871">MAAADSTSDVSSSFLYYIHNKYNVLLVYMIEVNGIYNGAYYVPTLNVIGTVQNQTFESMVDDAYESLACIVEEELDEQP</sequence>
<evidence type="ECO:0000313" key="1">
    <source>
        <dbReference type="EMBL" id="CAF1494921.1"/>
    </source>
</evidence>
<evidence type="ECO:0000313" key="2">
    <source>
        <dbReference type="EMBL" id="CAF1653029.1"/>
    </source>
</evidence>
<comment type="caution">
    <text evidence="1">The sequence shown here is derived from an EMBL/GenBank/DDBJ whole genome shotgun (WGS) entry which is preliminary data.</text>
</comment>
<reference evidence="1" key="1">
    <citation type="submission" date="2021-02" db="EMBL/GenBank/DDBJ databases">
        <authorList>
            <person name="Nowell W R."/>
        </authorList>
    </citation>
    <scope>NUCLEOTIDE SEQUENCE</scope>
</reference>
<dbReference type="Proteomes" id="UP000663870">
    <property type="component" value="Unassembled WGS sequence"/>
</dbReference>
<feature type="non-terminal residue" evidence="1">
    <location>
        <position position="79"/>
    </location>
</feature>
<gene>
    <name evidence="2" type="ORF">JXQ802_LOCUS54857</name>
    <name evidence="1" type="ORF">PYM288_LOCUS38360</name>
</gene>
<organism evidence="1 3">
    <name type="scientific">Rotaria sordida</name>
    <dbReference type="NCBI Taxonomy" id="392033"/>
    <lineage>
        <taxon>Eukaryota</taxon>
        <taxon>Metazoa</taxon>
        <taxon>Spiralia</taxon>
        <taxon>Gnathifera</taxon>
        <taxon>Rotifera</taxon>
        <taxon>Eurotatoria</taxon>
        <taxon>Bdelloidea</taxon>
        <taxon>Philodinida</taxon>
        <taxon>Philodinidae</taxon>
        <taxon>Rotaria</taxon>
    </lineage>
</organism>
<name>A0A815SVU9_9BILA</name>
<dbReference type="EMBL" id="CAJNOL010010990">
    <property type="protein sequence ID" value="CAF1653029.1"/>
    <property type="molecule type" value="Genomic_DNA"/>
</dbReference>
<dbReference type="Proteomes" id="UP000663854">
    <property type="component" value="Unassembled WGS sequence"/>
</dbReference>